<keyword evidence="6" id="KW-0325">Glycoprotein</keyword>
<dbReference type="InterPro" id="IPR011707">
    <property type="entry name" value="Cu-oxidase-like_N"/>
</dbReference>
<evidence type="ECO:0000256" key="2">
    <source>
        <dbReference type="ARBA" id="ARBA00022723"/>
    </source>
</evidence>
<evidence type="ECO:0000313" key="12">
    <source>
        <dbReference type="EMBL" id="KAJ5175046.1"/>
    </source>
</evidence>
<dbReference type="SUPFAM" id="SSF49503">
    <property type="entry name" value="Cupredoxins"/>
    <property type="match status" value="3"/>
</dbReference>
<feature type="signal peptide" evidence="8">
    <location>
        <begin position="1"/>
        <end position="18"/>
    </location>
</feature>
<keyword evidence="3 8" id="KW-0732">Signal</keyword>
<dbReference type="Gene3D" id="2.60.40.420">
    <property type="entry name" value="Cupredoxins - blue copper proteins"/>
    <property type="match status" value="3"/>
</dbReference>
<dbReference type="InterPro" id="IPR044130">
    <property type="entry name" value="CuRO_2_Fet3-like"/>
</dbReference>
<keyword evidence="4" id="KW-0560">Oxidoreductase</keyword>
<evidence type="ECO:0000313" key="13">
    <source>
        <dbReference type="Proteomes" id="UP001149163"/>
    </source>
</evidence>
<dbReference type="AlphaFoldDB" id="A0A9W9IIT9"/>
<dbReference type="RefSeq" id="XP_056546654.1">
    <property type="nucleotide sequence ID" value="XM_056683048.1"/>
</dbReference>
<reference evidence="12" key="1">
    <citation type="submission" date="2022-11" db="EMBL/GenBank/DDBJ databases">
        <authorList>
            <person name="Petersen C."/>
        </authorList>
    </citation>
    <scope>NUCLEOTIDE SEQUENCE</scope>
    <source>
        <strain evidence="12">IBT 26290</strain>
    </source>
</reference>
<keyword evidence="13" id="KW-1185">Reference proteome</keyword>
<evidence type="ECO:0000259" key="10">
    <source>
        <dbReference type="Pfam" id="PF07731"/>
    </source>
</evidence>
<evidence type="ECO:0000256" key="4">
    <source>
        <dbReference type="ARBA" id="ARBA00023002"/>
    </source>
</evidence>
<name>A0A9W9IIT9_9EURO</name>
<dbReference type="PROSITE" id="PS00080">
    <property type="entry name" value="MULTICOPPER_OXIDASE2"/>
    <property type="match status" value="1"/>
</dbReference>
<sequence>MLLQLILWTTLLLESISAKDVYYDWHVTWVTAAPDGYERSVIGINNQWPCPQIDVDVGDRLIIDVHNDLGNQDTGIHWHGLHQYMTGYMDGAPGVTQCPIPPGRSMRYVVDVNQTGTYWYHSHRMGQYPDGLRGALIVHDPDAPFEYDDEFTLLLSDWYHEEMTPLIQSYLSENDPATGGLEPLPDSALVNDATNTTFPVEPGKTYLIHLIVVGNWPGFAFLFDDHEMTVVEVDGVYIDPFPVGSRNLRLATGQRASILLRTKDDTSKNYAFWTIMDINMMFIYENRTIPEGYNPNATAWLVYDETKPLPPAPPQYEFDFVDDLEFVPFDHEPLLEPVDHQIIMDFNSAAVEGGLTRFVINNHTYYEQQTPTLYSALMMDSHHTENNVSAYGAVNPYVVNYGDVVEIVLNDYHSNLHPWHLHGHQFQCLQRTIPNGGYFDGYFANISATPVKRDTLMVQGHGHFFGLIGFVRVWLFHCHIEWHVVKGMITTIIEAPDRLKDMEVPEDQLRLCGNYPFASELSKKPGKSRSKTGQMEPKH</sequence>
<dbReference type="PANTHER" id="PTHR11709">
    <property type="entry name" value="MULTI-COPPER OXIDASE"/>
    <property type="match status" value="1"/>
</dbReference>
<dbReference type="FunFam" id="2.60.40.420:FF:000022">
    <property type="entry name" value="FET5p Multicopper oxidase"/>
    <property type="match status" value="1"/>
</dbReference>
<evidence type="ECO:0000259" key="9">
    <source>
        <dbReference type="Pfam" id="PF00394"/>
    </source>
</evidence>
<evidence type="ECO:0000256" key="8">
    <source>
        <dbReference type="SAM" id="SignalP"/>
    </source>
</evidence>
<feature type="region of interest" description="Disordered" evidence="7">
    <location>
        <begin position="520"/>
        <end position="539"/>
    </location>
</feature>
<reference evidence="12" key="2">
    <citation type="journal article" date="2023" name="IMA Fungus">
        <title>Comparative genomic study of the Penicillium genus elucidates a diverse pangenome and 15 lateral gene transfer events.</title>
        <authorList>
            <person name="Petersen C."/>
            <person name="Sorensen T."/>
            <person name="Nielsen M.R."/>
            <person name="Sondergaard T.E."/>
            <person name="Sorensen J.L."/>
            <person name="Fitzpatrick D.A."/>
            <person name="Frisvad J.C."/>
            <person name="Nielsen K.L."/>
        </authorList>
    </citation>
    <scope>NUCLEOTIDE SEQUENCE</scope>
    <source>
        <strain evidence="12">IBT 26290</strain>
    </source>
</reference>
<dbReference type="GO" id="GO:0005507">
    <property type="term" value="F:copper ion binding"/>
    <property type="evidence" value="ECO:0007669"/>
    <property type="project" value="InterPro"/>
</dbReference>
<dbReference type="Pfam" id="PF00394">
    <property type="entry name" value="Cu-oxidase"/>
    <property type="match status" value="1"/>
</dbReference>
<accession>A0A9W9IIT9</accession>
<dbReference type="InterPro" id="IPR008972">
    <property type="entry name" value="Cupredoxin"/>
</dbReference>
<comment type="similarity">
    <text evidence="1">Belongs to the multicopper oxidase family.</text>
</comment>
<organism evidence="12 13">
    <name type="scientific">Penicillium canariense</name>
    <dbReference type="NCBI Taxonomy" id="189055"/>
    <lineage>
        <taxon>Eukaryota</taxon>
        <taxon>Fungi</taxon>
        <taxon>Dikarya</taxon>
        <taxon>Ascomycota</taxon>
        <taxon>Pezizomycotina</taxon>
        <taxon>Eurotiomycetes</taxon>
        <taxon>Eurotiomycetidae</taxon>
        <taxon>Eurotiales</taxon>
        <taxon>Aspergillaceae</taxon>
        <taxon>Penicillium</taxon>
    </lineage>
</organism>
<dbReference type="CDD" id="cd13877">
    <property type="entry name" value="CuRO_2_Fet3p_like"/>
    <property type="match status" value="1"/>
</dbReference>
<dbReference type="InterPro" id="IPR002355">
    <property type="entry name" value="Cu_oxidase_Cu_BS"/>
</dbReference>
<evidence type="ECO:0000256" key="5">
    <source>
        <dbReference type="ARBA" id="ARBA00023008"/>
    </source>
</evidence>
<dbReference type="GeneID" id="81422224"/>
<evidence type="ECO:0000256" key="7">
    <source>
        <dbReference type="SAM" id="MobiDB-lite"/>
    </source>
</evidence>
<feature type="chain" id="PRO_5040861337" evidence="8">
    <location>
        <begin position="19"/>
        <end position="539"/>
    </location>
</feature>
<dbReference type="EMBL" id="JAPQKN010000001">
    <property type="protein sequence ID" value="KAJ5175046.1"/>
    <property type="molecule type" value="Genomic_DNA"/>
</dbReference>
<dbReference type="CDD" id="cd13851">
    <property type="entry name" value="CuRO_1_Fet3p"/>
    <property type="match status" value="1"/>
</dbReference>
<dbReference type="Pfam" id="PF07731">
    <property type="entry name" value="Cu-oxidase_2"/>
    <property type="match status" value="1"/>
</dbReference>
<evidence type="ECO:0000259" key="11">
    <source>
        <dbReference type="Pfam" id="PF07732"/>
    </source>
</evidence>
<feature type="domain" description="Plastocyanin-like" evidence="11">
    <location>
        <begin position="27"/>
        <end position="142"/>
    </location>
</feature>
<dbReference type="GO" id="GO:0010106">
    <property type="term" value="P:cellular response to iron ion starvation"/>
    <property type="evidence" value="ECO:0007669"/>
    <property type="project" value="TreeGrafter"/>
</dbReference>
<dbReference type="InterPro" id="IPR011706">
    <property type="entry name" value="Cu-oxidase_C"/>
</dbReference>
<keyword evidence="5" id="KW-0186">Copper</keyword>
<feature type="domain" description="Plastocyanin-like" evidence="9">
    <location>
        <begin position="150"/>
        <end position="305"/>
    </location>
</feature>
<dbReference type="GO" id="GO:0004322">
    <property type="term" value="F:ferroxidase activity"/>
    <property type="evidence" value="ECO:0007669"/>
    <property type="project" value="TreeGrafter"/>
</dbReference>
<evidence type="ECO:0000256" key="3">
    <source>
        <dbReference type="ARBA" id="ARBA00022729"/>
    </source>
</evidence>
<dbReference type="FunFam" id="2.60.40.420:FF:000071">
    <property type="entry name" value="Conidial pigment biosynthesis oxidase Abr1/brown 1"/>
    <property type="match status" value="1"/>
</dbReference>
<gene>
    <name evidence="12" type="ORF">N7482_000923</name>
</gene>
<proteinExistence type="inferred from homology"/>
<keyword evidence="2" id="KW-0479">Metal-binding</keyword>
<feature type="domain" description="Plastocyanin-like" evidence="10">
    <location>
        <begin position="369"/>
        <end position="497"/>
    </location>
</feature>
<evidence type="ECO:0000256" key="1">
    <source>
        <dbReference type="ARBA" id="ARBA00010609"/>
    </source>
</evidence>
<dbReference type="Pfam" id="PF07732">
    <property type="entry name" value="Cu-oxidase_3"/>
    <property type="match status" value="1"/>
</dbReference>
<protein>
    <submittedName>
        <fullName evidence="12">Conidial pigment biosynthesis oxidase Abr1/brown 1</fullName>
    </submittedName>
</protein>
<evidence type="ECO:0000256" key="6">
    <source>
        <dbReference type="ARBA" id="ARBA00023180"/>
    </source>
</evidence>
<dbReference type="OrthoDB" id="2121828at2759"/>
<dbReference type="PANTHER" id="PTHR11709:SF361">
    <property type="entry name" value="IRON TRANSPORT MULTICOPPER OXIDASE FET3"/>
    <property type="match status" value="1"/>
</dbReference>
<comment type="caution">
    <text evidence="12">The sequence shown here is derived from an EMBL/GenBank/DDBJ whole genome shotgun (WGS) entry which is preliminary data.</text>
</comment>
<dbReference type="InterPro" id="IPR045087">
    <property type="entry name" value="Cu-oxidase_fam"/>
</dbReference>
<dbReference type="GO" id="GO:0033573">
    <property type="term" value="C:high-affinity iron permease complex"/>
    <property type="evidence" value="ECO:0007669"/>
    <property type="project" value="TreeGrafter"/>
</dbReference>
<dbReference type="GO" id="GO:0033215">
    <property type="term" value="P:reductive iron assimilation"/>
    <property type="evidence" value="ECO:0007669"/>
    <property type="project" value="TreeGrafter"/>
</dbReference>
<dbReference type="InterPro" id="IPR001117">
    <property type="entry name" value="Cu-oxidase_2nd"/>
</dbReference>
<dbReference type="Proteomes" id="UP001149163">
    <property type="component" value="Unassembled WGS sequence"/>
</dbReference>